<sequence length="344" mass="33113">MTRDLSSSNGIGSLFSGKARTVAAVAAFSGLALATTVSVQATPGQDGTAADAPLSAVAAATPAAAPAVSLEPVAHVTKAEKADEPERAAKSADEKAEEKKVPAAEQAPAPAPAAAPAVEAPAPVAAPVVEAPKPVAAPAVQAPKPAAPAVEAPKPVAAPAVQAPKPAAPAVEAPKPVAAPVVQAPKPAAAPKPVAAPAVQAPKPAAAPKPVAAPVVQAPKPAAAPATTVTPQSSSSGKGATIASAAQGQLGVSQDCTALVTNALRAAGINHHGWPASYLGLGTRVSAAQAQPGDIVYYANGGSGFAHIAIYIGGGKAVHGGWNGNQTTIASVNVGSGPVYVRVA</sequence>
<feature type="chain" id="PRO_5038844927" description="NlpC/P60 domain-containing protein" evidence="6">
    <location>
        <begin position="35"/>
        <end position="344"/>
    </location>
</feature>
<dbReference type="PROSITE" id="PS51935">
    <property type="entry name" value="NLPC_P60"/>
    <property type="match status" value="1"/>
</dbReference>
<keyword evidence="4" id="KW-0788">Thiol protease</keyword>
<evidence type="ECO:0000256" key="1">
    <source>
        <dbReference type="ARBA" id="ARBA00007074"/>
    </source>
</evidence>
<dbReference type="RefSeq" id="WP_188533842.1">
    <property type="nucleotide sequence ID" value="NZ_BMEQ01000001.1"/>
</dbReference>
<feature type="compositionally biased region" description="Low complexity" evidence="5">
    <location>
        <begin position="103"/>
        <end position="115"/>
    </location>
</feature>
<dbReference type="InterPro" id="IPR000064">
    <property type="entry name" value="NLP_P60_dom"/>
</dbReference>
<feature type="signal peptide" evidence="6">
    <location>
        <begin position="1"/>
        <end position="34"/>
    </location>
</feature>
<dbReference type="PRINTS" id="PR01217">
    <property type="entry name" value="PRICHEXTENSN"/>
</dbReference>
<protein>
    <recommendedName>
        <fullName evidence="7">NlpC/P60 domain-containing protein</fullName>
    </recommendedName>
</protein>
<keyword evidence="2" id="KW-0645">Protease</keyword>
<keyword evidence="3" id="KW-0378">Hydrolase</keyword>
<organism evidence="8 9">
    <name type="scientific">Kocuria dechangensis</name>
    <dbReference type="NCBI Taxonomy" id="1176249"/>
    <lineage>
        <taxon>Bacteria</taxon>
        <taxon>Bacillati</taxon>
        <taxon>Actinomycetota</taxon>
        <taxon>Actinomycetes</taxon>
        <taxon>Micrococcales</taxon>
        <taxon>Micrococcaceae</taxon>
        <taxon>Kocuria</taxon>
    </lineage>
</organism>
<evidence type="ECO:0000256" key="5">
    <source>
        <dbReference type="SAM" id="MobiDB-lite"/>
    </source>
</evidence>
<keyword evidence="6" id="KW-0732">Signal</keyword>
<evidence type="ECO:0000256" key="2">
    <source>
        <dbReference type="ARBA" id="ARBA00022670"/>
    </source>
</evidence>
<feature type="region of interest" description="Disordered" evidence="5">
    <location>
        <begin position="77"/>
        <end position="115"/>
    </location>
</feature>
<dbReference type="GO" id="GO:0006508">
    <property type="term" value="P:proteolysis"/>
    <property type="evidence" value="ECO:0007669"/>
    <property type="project" value="UniProtKB-KW"/>
</dbReference>
<dbReference type="Pfam" id="PF00877">
    <property type="entry name" value="NLPC_P60"/>
    <property type="match status" value="1"/>
</dbReference>
<feature type="domain" description="NlpC/P60" evidence="7">
    <location>
        <begin position="222"/>
        <end position="344"/>
    </location>
</feature>
<dbReference type="PANTHER" id="PTHR47359:SF3">
    <property type="entry name" value="NLP_P60 DOMAIN-CONTAINING PROTEIN-RELATED"/>
    <property type="match status" value="1"/>
</dbReference>
<evidence type="ECO:0000256" key="4">
    <source>
        <dbReference type="ARBA" id="ARBA00022807"/>
    </source>
</evidence>
<dbReference type="SUPFAM" id="SSF54001">
    <property type="entry name" value="Cysteine proteinases"/>
    <property type="match status" value="1"/>
</dbReference>
<keyword evidence="9" id="KW-1185">Reference proteome</keyword>
<dbReference type="InterPro" id="IPR051794">
    <property type="entry name" value="PG_Endopeptidase_C40"/>
</dbReference>
<dbReference type="InterPro" id="IPR038765">
    <property type="entry name" value="Papain-like_cys_pep_sf"/>
</dbReference>
<gene>
    <name evidence="8" type="ORF">GCM10011374_00580</name>
</gene>
<evidence type="ECO:0000313" key="9">
    <source>
        <dbReference type="Proteomes" id="UP000638848"/>
    </source>
</evidence>
<dbReference type="GO" id="GO:0008234">
    <property type="term" value="F:cysteine-type peptidase activity"/>
    <property type="evidence" value="ECO:0007669"/>
    <property type="project" value="UniProtKB-KW"/>
</dbReference>
<evidence type="ECO:0000256" key="3">
    <source>
        <dbReference type="ARBA" id="ARBA00022801"/>
    </source>
</evidence>
<dbReference type="AlphaFoldDB" id="A0A917GEX2"/>
<comment type="similarity">
    <text evidence="1">Belongs to the peptidase C40 family.</text>
</comment>
<evidence type="ECO:0000313" key="8">
    <source>
        <dbReference type="EMBL" id="GGG42102.1"/>
    </source>
</evidence>
<dbReference type="PANTHER" id="PTHR47359">
    <property type="entry name" value="PEPTIDOGLYCAN DL-ENDOPEPTIDASE CWLO"/>
    <property type="match status" value="1"/>
</dbReference>
<comment type="caution">
    <text evidence="8">The sequence shown here is derived from an EMBL/GenBank/DDBJ whole genome shotgun (WGS) entry which is preliminary data.</text>
</comment>
<evidence type="ECO:0000259" key="7">
    <source>
        <dbReference type="PROSITE" id="PS51935"/>
    </source>
</evidence>
<name>A0A917GEX2_9MICC</name>
<proteinExistence type="inferred from homology"/>
<dbReference type="EMBL" id="BMEQ01000001">
    <property type="protein sequence ID" value="GGG42102.1"/>
    <property type="molecule type" value="Genomic_DNA"/>
</dbReference>
<reference evidence="8" key="1">
    <citation type="journal article" date="2014" name="Int. J. Syst. Evol. Microbiol.">
        <title>Complete genome sequence of Corynebacterium casei LMG S-19264T (=DSM 44701T), isolated from a smear-ripened cheese.</title>
        <authorList>
            <consortium name="US DOE Joint Genome Institute (JGI-PGF)"/>
            <person name="Walter F."/>
            <person name="Albersmeier A."/>
            <person name="Kalinowski J."/>
            <person name="Ruckert C."/>
        </authorList>
    </citation>
    <scope>NUCLEOTIDE SEQUENCE</scope>
    <source>
        <strain evidence="8">CGMCC 1.12187</strain>
    </source>
</reference>
<accession>A0A917GEX2</accession>
<evidence type="ECO:0000256" key="6">
    <source>
        <dbReference type="SAM" id="SignalP"/>
    </source>
</evidence>
<dbReference type="Proteomes" id="UP000638848">
    <property type="component" value="Unassembled WGS sequence"/>
</dbReference>
<reference evidence="8" key="2">
    <citation type="submission" date="2020-09" db="EMBL/GenBank/DDBJ databases">
        <authorList>
            <person name="Sun Q."/>
            <person name="Zhou Y."/>
        </authorList>
    </citation>
    <scope>NUCLEOTIDE SEQUENCE</scope>
    <source>
        <strain evidence="8">CGMCC 1.12187</strain>
    </source>
</reference>
<feature type="compositionally biased region" description="Basic and acidic residues" evidence="5">
    <location>
        <begin position="77"/>
        <end position="102"/>
    </location>
</feature>
<dbReference type="Gene3D" id="3.90.1720.10">
    <property type="entry name" value="endopeptidase domain like (from Nostoc punctiforme)"/>
    <property type="match status" value="1"/>
</dbReference>